<name>A0A3S5AXS9_9PLAT</name>
<comment type="caution">
    <text evidence="1">The sequence shown here is derived from an EMBL/GenBank/DDBJ whole genome shotgun (WGS) entry which is preliminary data.</text>
</comment>
<keyword evidence="2" id="KW-1185">Reference proteome</keyword>
<evidence type="ECO:0000313" key="1">
    <source>
        <dbReference type="EMBL" id="VEL07749.1"/>
    </source>
</evidence>
<accession>A0A3S5AXS9</accession>
<protein>
    <submittedName>
        <fullName evidence="1">Uncharacterized protein</fullName>
    </submittedName>
</protein>
<dbReference type="Proteomes" id="UP000784294">
    <property type="component" value="Unassembled WGS sequence"/>
</dbReference>
<dbReference type="AlphaFoldDB" id="A0A3S5AXS9"/>
<sequence>MVWLGRDYVAATGGCWDTTLLWVNEEMASRRHRVGDDEAMEKLFEMADLSTKYFLGYKARPLIGVVRLTLFCVRQLIHL</sequence>
<organism evidence="1 2">
    <name type="scientific">Protopolystoma xenopodis</name>
    <dbReference type="NCBI Taxonomy" id="117903"/>
    <lineage>
        <taxon>Eukaryota</taxon>
        <taxon>Metazoa</taxon>
        <taxon>Spiralia</taxon>
        <taxon>Lophotrochozoa</taxon>
        <taxon>Platyhelminthes</taxon>
        <taxon>Monogenea</taxon>
        <taxon>Polyopisthocotylea</taxon>
        <taxon>Polystomatidea</taxon>
        <taxon>Polystomatidae</taxon>
        <taxon>Protopolystoma</taxon>
    </lineage>
</organism>
<reference evidence="1" key="1">
    <citation type="submission" date="2018-11" db="EMBL/GenBank/DDBJ databases">
        <authorList>
            <consortium name="Pathogen Informatics"/>
        </authorList>
    </citation>
    <scope>NUCLEOTIDE SEQUENCE</scope>
</reference>
<gene>
    <name evidence="1" type="ORF">PXEA_LOCUS1189</name>
</gene>
<proteinExistence type="predicted"/>
<dbReference type="EMBL" id="CAAALY010002393">
    <property type="protein sequence ID" value="VEL07749.1"/>
    <property type="molecule type" value="Genomic_DNA"/>
</dbReference>
<evidence type="ECO:0000313" key="2">
    <source>
        <dbReference type="Proteomes" id="UP000784294"/>
    </source>
</evidence>